<sequence>MGVESKTEGMKSAAKPSSNISEIVSEFAKVCKFRSIGVFTSENLDNNQHELYLNNDNNFLKVFKESSSDAAEEAGCDAIKVHPQHVDIQSDAKRSGRIDQILKLFDTVSALKVAYVQLQQAHIPYDPDNIRAADGVIVSQLESLCKIKRSYKERQLKDLNSFSATSALFLTEIQVKERLLEKLKSQLKIKESKVVNFRQELQDLELSNGKMAEILNKSEKESSRMLSFTSFEATVEAVSKAVHDFSKPLIALMKVSGWDLDKAAEAIERSVVYSKRSHKKYAFEAYIARRMFNEFSPQSCNVDRIMKLDDPIGALIIDTQSAFAQFCREKYLSIVHPMMEKSFFGNVDHRTLVSNGMHPQTPLYQAFVKMARCVWILQATAASVEPRGEIFRVKRGSHFSNMYMESVEEFNKDVVLNLGHEKCRVELMVMPGFLIGNTVIRSRVYLSKMDE</sequence>
<dbReference type="GeneID" id="107805746"/>
<keyword evidence="4" id="KW-1185">Reference proteome</keyword>
<organism evidence="4 5">
    <name type="scientific">Nicotiana tabacum</name>
    <name type="common">Common tobacco</name>
    <dbReference type="NCBI Taxonomy" id="4097"/>
    <lineage>
        <taxon>Eukaryota</taxon>
        <taxon>Viridiplantae</taxon>
        <taxon>Streptophyta</taxon>
        <taxon>Embryophyta</taxon>
        <taxon>Tracheophyta</taxon>
        <taxon>Spermatophyta</taxon>
        <taxon>Magnoliopsida</taxon>
        <taxon>eudicotyledons</taxon>
        <taxon>Gunneridae</taxon>
        <taxon>Pentapetalae</taxon>
        <taxon>asterids</taxon>
        <taxon>lamiids</taxon>
        <taxon>Solanales</taxon>
        <taxon>Solanaceae</taxon>
        <taxon>Nicotianoideae</taxon>
        <taxon>Nicotianeae</taxon>
        <taxon>Nicotiana</taxon>
    </lineage>
</organism>
<gene>
    <name evidence="5" type="primary">LOC107805746</name>
</gene>
<name>A0A1S4B8V5_TOBAC</name>
<dbReference type="GO" id="GO:0009639">
    <property type="term" value="P:response to red or far red light"/>
    <property type="evidence" value="ECO:0007669"/>
    <property type="project" value="InterPro"/>
</dbReference>
<evidence type="ECO:0000256" key="1">
    <source>
        <dbReference type="SAM" id="Coils"/>
    </source>
</evidence>
<evidence type="ECO:0000313" key="5">
    <source>
        <dbReference type="RefSeq" id="XP_016485304.1"/>
    </source>
</evidence>
<dbReference type="OrthoDB" id="1915848at2759"/>
<feature type="coiled-coil region" evidence="1">
    <location>
        <begin position="173"/>
        <end position="207"/>
    </location>
</feature>
<dbReference type="Proteomes" id="UP000790787">
    <property type="component" value="Chromosome 2"/>
</dbReference>
<evidence type="ECO:0000259" key="2">
    <source>
        <dbReference type="Pfam" id="PF04859"/>
    </source>
</evidence>
<feature type="domain" description="GIL1/IRKI C-terminal" evidence="3">
    <location>
        <begin position="390"/>
        <end position="445"/>
    </location>
</feature>
<evidence type="ECO:0000313" key="4">
    <source>
        <dbReference type="Proteomes" id="UP000790787"/>
    </source>
</evidence>
<dbReference type="AlphaFoldDB" id="A0A1S4B8V5"/>
<dbReference type="Pfam" id="PF04859">
    <property type="entry name" value="DUF641"/>
    <property type="match status" value="1"/>
</dbReference>
<dbReference type="KEGG" id="nta:107805746"/>
<dbReference type="InterPro" id="IPR056813">
    <property type="entry name" value="GIL1_IRKI_C"/>
</dbReference>
<reference evidence="4" key="1">
    <citation type="journal article" date="2014" name="Nat. Commun.">
        <title>The tobacco genome sequence and its comparison with those of tomato and potato.</title>
        <authorList>
            <person name="Sierro N."/>
            <person name="Battey J.N."/>
            <person name="Ouadi S."/>
            <person name="Bakaher N."/>
            <person name="Bovet L."/>
            <person name="Willig A."/>
            <person name="Goepfert S."/>
            <person name="Peitsch M.C."/>
            <person name="Ivanov N.V."/>
        </authorList>
    </citation>
    <scope>NUCLEOTIDE SEQUENCE [LARGE SCALE GENOMIC DNA]</scope>
</reference>
<keyword evidence="1" id="KW-0175">Coiled coil</keyword>
<dbReference type="PaxDb" id="4097-A0A1S4B8V5"/>
<feature type="domain" description="DUF641" evidence="2">
    <location>
        <begin position="101"/>
        <end position="211"/>
    </location>
</feature>
<dbReference type="GO" id="GO:0009959">
    <property type="term" value="P:negative gravitropism"/>
    <property type="evidence" value="ECO:0007669"/>
    <property type="project" value="InterPro"/>
</dbReference>
<evidence type="ECO:0000259" key="3">
    <source>
        <dbReference type="Pfam" id="PF24994"/>
    </source>
</evidence>
<reference evidence="5" key="2">
    <citation type="submission" date="2025-08" db="UniProtKB">
        <authorList>
            <consortium name="RefSeq"/>
        </authorList>
    </citation>
    <scope>IDENTIFICATION</scope>
    <source>
        <tissue evidence="5">Leaf</tissue>
    </source>
</reference>
<dbReference type="Pfam" id="PF24994">
    <property type="entry name" value="GIL1_IRKI_C"/>
    <property type="match status" value="1"/>
</dbReference>
<dbReference type="STRING" id="4097.A0A1S4B8V5"/>
<proteinExistence type="predicted"/>
<dbReference type="InterPro" id="IPR040225">
    <property type="entry name" value="GIL1-like"/>
</dbReference>
<dbReference type="RefSeq" id="XP_016485304.1">
    <property type="nucleotide sequence ID" value="XM_016629818.1"/>
</dbReference>
<dbReference type="PANTHER" id="PTHR31161">
    <property type="entry name" value="PROTEIN GRAVITROPIC IN THE LIGHT 1"/>
    <property type="match status" value="1"/>
</dbReference>
<dbReference type="OMA" id="CIVYLCK"/>
<accession>A0A1S4B8V5</accession>
<protein>
    <submittedName>
        <fullName evidence="5">Protein GRAVITROPIC IN THE LIGHT 1-like</fullName>
    </submittedName>
</protein>
<dbReference type="InterPro" id="IPR006943">
    <property type="entry name" value="DUF641_pln"/>
</dbReference>